<dbReference type="InterPro" id="IPR015422">
    <property type="entry name" value="PyrdxlP-dep_Trfase_small"/>
</dbReference>
<dbReference type="OrthoDB" id="7042322at2759"/>
<dbReference type="PANTHER" id="PTHR43488">
    <property type="entry name" value="GLUTAMATE-PYRUVATE AMINOTRANSFERASE ALAA"/>
    <property type="match status" value="1"/>
</dbReference>
<feature type="region of interest" description="Disordered" evidence="5">
    <location>
        <begin position="340"/>
        <end position="360"/>
    </location>
</feature>
<dbReference type="AlphaFoldDB" id="A0A9P9Z383"/>
<keyword evidence="2" id="KW-0032">Aminotransferase</keyword>
<evidence type="ECO:0000259" key="6">
    <source>
        <dbReference type="Pfam" id="PF00155"/>
    </source>
</evidence>
<gene>
    <name evidence="7" type="ORF">LUZ63_023238</name>
</gene>
<feature type="compositionally biased region" description="Polar residues" evidence="5">
    <location>
        <begin position="346"/>
        <end position="360"/>
    </location>
</feature>
<dbReference type="InterPro" id="IPR004839">
    <property type="entry name" value="Aminotransferase_I/II_large"/>
</dbReference>
<evidence type="ECO:0000313" key="8">
    <source>
        <dbReference type="Proteomes" id="UP001151287"/>
    </source>
</evidence>
<dbReference type="CDD" id="cd00609">
    <property type="entry name" value="AAT_like"/>
    <property type="match status" value="1"/>
</dbReference>
<keyword evidence="4" id="KW-0663">Pyridoxal phosphate</keyword>
<dbReference type="InterPro" id="IPR015424">
    <property type="entry name" value="PyrdxlP-dep_Trfase"/>
</dbReference>
<protein>
    <recommendedName>
        <fullName evidence="6">Aminotransferase class I/classII large domain-containing protein</fullName>
    </recommendedName>
</protein>
<keyword evidence="8" id="KW-1185">Reference proteome</keyword>
<dbReference type="PANTHER" id="PTHR43488:SF2">
    <property type="entry name" value="GLUTAMATE-PYRUVATE AMINOTRANSFERASE ALAA"/>
    <property type="match status" value="1"/>
</dbReference>
<proteinExistence type="predicted"/>
<comment type="cofactor">
    <cofactor evidence="1">
        <name>pyridoxal 5'-phosphate</name>
        <dbReference type="ChEBI" id="CHEBI:597326"/>
    </cofactor>
</comment>
<accession>A0A9P9Z383</accession>
<sequence length="360" mass="38854">MSPLRPLDQSSKLKDVLYEIRGEALVEADRLEAEGHAILKLNTGNPAIFGFEAPHQIVRDMIAAVPNAHGYSDSRGVLSARARGGLAALLDEGDEVLIPAPDYPLWTAMTSLGGGTPVHYICDESREWQPDLEDIRSKITPRTKAIVVINPNNPTGAVYSREVLEGIADIAREHSLLVLADEIYDRILFDDAVHIPMATVAPDLLVLTFNGLSKTYRVAGYRSGWLAITGPKTHAAGFLHGINLLASTRLCPNVPAQFAVQAALSGVQSIDALIAPTGRLHEQRDAAWKGLEAIPGVSCVMPRGALYAFPRFDPEVYEIPTTRSSCAISWWPSTCCSCRGRASTGRPPTTCASSRSPRPG</sequence>
<dbReference type="EMBL" id="JAMQYH010001022">
    <property type="protein sequence ID" value="KAJ1681535.1"/>
    <property type="molecule type" value="Genomic_DNA"/>
</dbReference>
<dbReference type="Gene3D" id="3.40.640.10">
    <property type="entry name" value="Type I PLP-dependent aspartate aminotransferase-like (Major domain)"/>
    <property type="match status" value="2"/>
</dbReference>
<comment type="caution">
    <text evidence="7">The sequence shown here is derived from an EMBL/GenBank/DDBJ whole genome shotgun (WGS) entry which is preliminary data.</text>
</comment>
<dbReference type="SUPFAM" id="SSF53383">
    <property type="entry name" value="PLP-dependent transferases"/>
    <property type="match status" value="1"/>
</dbReference>
<dbReference type="Pfam" id="PF00155">
    <property type="entry name" value="Aminotran_1_2"/>
    <property type="match status" value="1"/>
</dbReference>
<organism evidence="7 8">
    <name type="scientific">Rhynchospora breviuscula</name>
    <dbReference type="NCBI Taxonomy" id="2022672"/>
    <lineage>
        <taxon>Eukaryota</taxon>
        <taxon>Viridiplantae</taxon>
        <taxon>Streptophyta</taxon>
        <taxon>Embryophyta</taxon>
        <taxon>Tracheophyta</taxon>
        <taxon>Spermatophyta</taxon>
        <taxon>Magnoliopsida</taxon>
        <taxon>Liliopsida</taxon>
        <taxon>Poales</taxon>
        <taxon>Cyperaceae</taxon>
        <taxon>Cyperoideae</taxon>
        <taxon>Rhynchosporeae</taxon>
        <taxon>Rhynchospora</taxon>
    </lineage>
</organism>
<evidence type="ECO:0000256" key="4">
    <source>
        <dbReference type="ARBA" id="ARBA00022898"/>
    </source>
</evidence>
<dbReference type="Gene3D" id="3.90.1150.10">
    <property type="entry name" value="Aspartate Aminotransferase, domain 1"/>
    <property type="match status" value="2"/>
</dbReference>
<feature type="domain" description="Aminotransferase class I/classII large" evidence="6">
    <location>
        <begin position="84"/>
        <end position="315"/>
    </location>
</feature>
<name>A0A9P9Z383_9POAL</name>
<evidence type="ECO:0000256" key="5">
    <source>
        <dbReference type="SAM" id="MobiDB-lite"/>
    </source>
</evidence>
<keyword evidence="3" id="KW-0808">Transferase</keyword>
<dbReference type="Proteomes" id="UP001151287">
    <property type="component" value="Unassembled WGS sequence"/>
</dbReference>
<evidence type="ECO:0000256" key="3">
    <source>
        <dbReference type="ARBA" id="ARBA00022679"/>
    </source>
</evidence>
<dbReference type="GO" id="GO:0030170">
    <property type="term" value="F:pyridoxal phosphate binding"/>
    <property type="evidence" value="ECO:0007669"/>
    <property type="project" value="InterPro"/>
</dbReference>
<dbReference type="InterPro" id="IPR015421">
    <property type="entry name" value="PyrdxlP-dep_Trfase_major"/>
</dbReference>
<evidence type="ECO:0000313" key="7">
    <source>
        <dbReference type="EMBL" id="KAJ1681535.1"/>
    </source>
</evidence>
<reference evidence="7" key="1">
    <citation type="journal article" date="2022" name="Cell">
        <title>Repeat-based holocentromeres influence genome architecture and karyotype evolution.</title>
        <authorList>
            <person name="Hofstatter P.G."/>
            <person name="Thangavel G."/>
            <person name="Lux T."/>
            <person name="Neumann P."/>
            <person name="Vondrak T."/>
            <person name="Novak P."/>
            <person name="Zhang M."/>
            <person name="Costa L."/>
            <person name="Castellani M."/>
            <person name="Scott A."/>
            <person name="Toegelov H."/>
            <person name="Fuchs J."/>
            <person name="Mata-Sucre Y."/>
            <person name="Dias Y."/>
            <person name="Vanzela A.L.L."/>
            <person name="Huettel B."/>
            <person name="Almeida C.C.S."/>
            <person name="Simkova H."/>
            <person name="Souza G."/>
            <person name="Pedrosa-Harand A."/>
            <person name="Macas J."/>
            <person name="Mayer K.F.X."/>
            <person name="Houben A."/>
            <person name="Marques A."/>
        </authorList>
    </citation>
    <scope>NUCLEOTIDE SEQUENCE</scope>
    <source>
        <strain evidence="7">RhyBre1mFocal</strain>
    </source>
</reference>
<dbReference type="InterPro" id="IPR051926">
    <property type="entry name" value="Ala_Aminotransferase"/>
</dbReference>
<evidence type="ECO:0000256" key="2">
    <source>
        <dbReference type="ARBA" id="ARBA00022576"/>
    </source>
</evidence>
<evidence type="ECO:0000256" key="1">
    <source>
        <dbReference type="ARBA" id="ARBA00001933"/>
    </source>
</evidence>
<dbReference type="GO" id="GO:0008483">
    <property type="term" value="F:transaminase activity"/>
    <property type="evidence" value="ECO:0007669"/>
    <property type="project" value="UniProtKB-KW"/>
</dbReference>